<keyword evidence="5" id="KW-0934">Plastid</keyword>
<dbReference type="EMBL" id="KT625413">
    <property type="protein sequence ID" value="ALO62899.1"/>
    <property type="molecule type" value="Genomic_DNA"/>
</dbReference>
<dbReference type="AlphaFoldDB" id="A0A0S2LNK4"/>
<evidence type="ECO:0000259" key="4">
    <source>
        <dbReference type="PROSITE" id="PS50926"/>
    </source>
</evidence>
<dbReference type="CDD" id="cd01425">
    <property type="entry name" value="RPS2"/>
    <property type="match status" value="1"/>
</dbReference>
<reference evidence="5" key="1">
    <citation type="journal article" date="2015" name="BMC Evol. Biol.">
        <title>Chloroplast phylogenomic analysis of chlorophyte green algae identifies a novel lineage sister to the Sphaeropleales (Chlorophyceae).</title>
        <authorList>
            <person name="Lemieux C."/>
            <person name="Vincent A.T."/>
            <person name="Labarre A."/>
            <person name="Otis C."/>
            <person name="Turmel M."/>
        </authorList>
    </citation>
    <scope>NUCLEOTIDE SEQUENCE</scope>
</reference>
<feature type="region of interest" description="Disordered" evidence="3">
    <location>
        <begin position="280"/>
        <end position="307"/>
    </location>
</feature>
<dbReference type="NCBIfam" id="TIGR01011">
    <property type="entry name" value="rpsB_bact"/>
    <property type="match status" value="1"/>
</dbReference>
<evidence type="ECO:0000256" key="1">
    <source>
        <dbReference type="ARBA" id="ARBA00006242"/>
    </source>
</evidence>
<dbReference type="GO" id="GO:0005763">
    <property type="term" value="C:mitochondrial small ribosomal subunit"/>
    <property type="evidence" value="ECO:0007669"/>
    <property type="project" value="TreeGrafter"/>
</dbReference>
<dbReference type="Pfam" id="PF01938">
    <property type="entry name" value="TRAM"/>
    <property type="match status" value="1"/>
</dbReference>
<dbReference type="GO" id="GO:0009507">
    <property type="term" value="C:chloroplast"/>
    <property type="evidence" value="ECO:0007669"/>
    <property type="project" value="UniProtKB-SubCell"/>
</dbReference>
<proteinExistence type="inferred from homology"/>
<dbReference type="InterPro" id="IPR001865">
    <property type="entry name" value="Ribosomal_uS2"/>
</dbReference>
<dbReference type="InterPro" id="IPR005706">
    <property type="entry name" value="Ribosomal_uS2_bac/mit/plastid"/>
</dbReference>
<dbReference type="PANTHER" id="PTHR12534">
    <property type="entry name" value="30S RIBOSOMAL PROTEIN S2 PROKARYOTIC AND ORGANELLAR"/>
    <property type="match status" value="1"/>
</dbReference>
<feature type="compositionally biased region" description="Basic and acidic residues" evidence="3">
    <location>
        <begin position="280"/>
        <end position="292"/>
    </location>
</feature>
<evidence type="ECO:0000313" key="5">
    <source>
        <dbReference type="EMBL" id="ALO62899.1"/>
    </source>
</evidence>
<feature type="domain" description="TRAM" evidence="4">
    <location>
        <begin position="143"/>
        <end position="202"/>
    </location>
</feature>
<geneLocation type="chloroplast" evidence="5"/>
<sequence length="1126" mass="129910">MFCFTKKNNIVIRNKTISSFSSFHVVSPFFSKEKKTKKLKFSSLHCKALNSLLSNQKKERILTYQKKVEIKSGDILNLTVNSLISKKLGIAEFRDGSTIFLSNVNLGDQVKVKIVKVNASTIGSNYAIGKVIQTIKQSQIEPPVSVGEIFDLTINEKGPQNSGKVTFPNNYSLYIPNGNLGEKVKVMITRVKADYAFAKIIESKTESEKTLSNKSKIKVEESKKSRKNELIEGSQWNIVLPKTAVKKSNHIILNFRIKPNTGSEIPLSFSNLSSFSSFSSKEEKTEEKKEEQTNNTGISTRKQLSNKENLNSNAQTLENFSGISASASDFGQKEKLILFLKMGLGAKLGDKVRIKITKIIQTSTKNTKKQSINFALAKIVKISPISNFQKQQKIKKYLNKMLKNGMHFGDLKCHAFMRKFLWSKTKYSRLPRSTSSFSSSNLELFLSSSFFSKEKKDEKEKKEKIKTQESLSLLPFNHQVVKEKNGKIFRKKDRYLLNLLKTRRCLNKAFKQLAKYAASGRTFLFVGTKKPAAGLIARAALLSQNSFYVNTRWLGGMLTNWKTLLKSISKIQPIFREKQKILQNLLEKRYRIKIRLIKKINKLRNQSQQLLKKGKIFVNRIKQESLLEDKSLKNSVSLSSFSFSEEKTERSIPVRSGLFSPEKLVRKRKQYLQKGKILLTKYKQLLTRKNLMTNSFNILQEKAYQLIMVKKKLISKYLISTKKLDQLKILLILSNELQARKNLLNKTSQMKKILTVSSKKLPQLDTLSNEKTISWIVPNPPKEILQKILKTLEQENREKSTKSPLQKQTISTNFSLVDKKNSLINPNKKEKTSESFFKEERQTADSKETDHNKDSTTMKNKAILLSKFLNQFSHYSTATGKDETKEKSFLKNSIKKTSLRVQNQKRILIEIQEVLDKIQQKMIFCINNQKEIYLETEGYKQQFLFCKKILKNLKKRFQVFSSSQKLLKFLPKLKYLSTSKRKILETVQIFMKKFVDPKLRYPMEKIYEEKLKYQSKKRAATSQQKWQRLEKYFGGVVAMAKLKNQQIRKNVVILIGQQEEMNAVLECKKLGIKMFHLVDTDCNPLLADYVIPTNDDSRNSIQFLLSQILTYIRLAQKIRKKISLSI</sequence>
<organism evidence="5">
    <name type="scientific">Jenufa perforata</name>
    <dbReference type="NCBI Taxonomy" id="993091"/>
    <lineage>
        <taxon>Eukaryota</taxon>
        <taxon>Viridiplantae</taxon>
        <taxon>Chlorophyta</taxon>
        <taxon>core chlorophytes</taxon>
        <taxon>Chlorophyceae</taxon>
        <taxon>Jenufa</taxon>
    </lineage>
</organism>
<dbReference type="GeneID" id="26378477"/>
<dbReference type="Gene3D" id="3.40.50.10490">
    <property type="entry name" value="Glucose-6-phosphate isomerase like protein, domain 1"/>
    <property type="match status" value="2"/>
</dbReference>
<name>A0A0S2LNK4_9CHLO</name>
<evidence type="ECO:0000256" key="3">
    <source>
        <dbReference type="SAM" id="MobiDB-lite"/>
    </source>
</evidence>
<comment type="subcellular location">
    <subcellularLocation>
        <location evidence="2">Plastid</location>
        <location evidence="2">Chloroplast</location>
    </subcellularLocation>
</comment>
<keyword evidence="5" id="KW-0150">Chloroplast</keyword>
<dbReference type="HAMAP" id="MF_00291_B">
    <property type="entry name" value="Ribosomal_uS2_B"/>
    <property type="match status" value="2"/>
</dbReference>
<protein>
    <recommendedName>
        <fullName evidence="2">Small ribosomal subunit protein uS2c</fullName>
    </recommendedName>
</protein>
<dbReference type="GO" id="GO:0003735">
    <property type="term" value="F:structural constituent of ribosome"/>
    <property type="evidence" value="ECO:0007669"/>
    <property type="project" value="InterPro"/>
</dbReference>
<dbReference type="SUPFAM" id="SSF50249">
    <property type="entry name" value="Nucleic acid-binding proteins"/>
    <property type="match status" value="1"/>
</dbReference>
<feature type="region of interest" description="Disordered" evidence="3">
    <location>
        <begin position="821"/>
        <end position="855"/>
    </location>
</feature>
<dbReference type="InterPro" id="IPR012340">
    <property type="entry name" value="NA-bd_OB-fold"/>
</dbReference>
<feature type="domain" description="TRAM" evidence="4">
    <location>
        <begin position="69"/>
        <end position="133"/>
    </location>
</feature>
<evidence type="ECO:0000256" key="2">
    <source>
        <dbReference type="HAMAP-Rule" id="MF_00291"/>
    </source>
</evidence>
<dbReference type="Gene3D" id="2.40.50.140">
    <property type="entry name" value="Nucleic acid-binding proteins"/>
    <property type="match status" value="2"/>
</dbReference>
<feature type="compositionally biased region" description="Polar residues" evidence="3">
    <location>
        <begin position="297"/>
        <end position="307"/>
    </location>
</feature>
<dbReference type="InterPro" id="IPR002792">
    <property type="entry name" value="TRAM_dom"/>
</dbReference>
<dbReference type="InterPro" id="IPR023591">
    <property type="entry name" value="Ribosomal_uS2_flav_dom_sf"/>
</dbReference>
<dbReference type="SUPFAM" id="SSF52313">
    <property type="entry name" value="Ribosomal protein S2"/>
    <property type="match status" value="2"/>
</dbReference>
<dbReference type="PROSITE" id="PS50926">
    <property type="entry name" value="TRAM"/>
    <property type="match status" value="2"/>
</dbReference>
<accession>A0A0S2LNK4</accession>
<keyword evidence="2" id="KW-0687">Ribonucleoprotein</keyword>
<dbReference type="PANTHER" id="PTHR12534:SF0">
    <property type="entry name" value="SMALL RIBOSOMAL SUBUNIT PROTEIN US2M"/>
    <property type="match status" value="1"/>
</dbReference>
<gene>
    <name evidence="2 5" type="primary">rps2</name>
</gene>
<dbReference type="RefSeq" id="YP_009184783.1">
    <property type="nucleotide sequence ID" value="NC_028581.1"/>
</dbReference>
<dbReference type="GO" id="GO:0006412">
    <property type="term" value="P:translation"/>
    <property type="evidence" value="ECO:0007669"/>
    <property type="project" value="UniProtKB-UniRule"/>
</dbReference>
<dbReference type="Pfam" id="PF00318">
    <property type="entry name" value="Ribosomal_S2"/>
    <property type="match status" value="2"/>
</dbReference>
<comment type="similarity">
    <text evidence="1 2">Belongs to the universal ribosomal protein uS2 family.</text>
</comment>
<keyword evidence="2 5" id="KW-0689">Ribosomal protein</keyword>